<feature type="region of interest" description="Disordered" evidence="1">
    <location>
        <begin position="45"/>
        <end position="66"/>
    </location>
</feature>
<feature type="compositionally biased region" description="Basic and acidic residues" evidence="1">
    <location>
        <begin position="45"/>
        <end position="59"/>
    </location>
</feature>
<evidence type="ECO:0000313" key="2">
    <source>
        <dbReference type="EMBL" id="GAH49911.1"/>
    </source>
</evidence>
<protein>
    <submittedName>
        <fullName evidence="2">Uncharacterized protein</fullName>
    </submittedName>
</protein>
<dbReference type="EMBL" id="BARU01020520">
    <property type="protein sequence ID" value="GAH49911.1"/>
    <property type="molecule type" value="Genomic_DNA"/>
</dbReference>
<evidence type="ECO:0000256" key="1">
    <source>
        <dbReference type="SAM" id="MobiDB-lite"/>
    </source>
</evidence>
<sequence>MQITTNKEELKKIIKEAIKEVVEEERMESFLKSIPLVSKQEMEEINKLHGEPAKKKEPTYTEEMEA</sequence>
<organism evidence="2">
    <name type="scientific">marine sediment metagenome</name>
    <dbReference type="NCBI Taxonomy" id="412755"/>
    <lineage>
        <taxon>unclassified sequences</taxon>
        <taxon>metagenomes</taxon>
        <taxon>ecological metagenomes</taxon>
    </lineage>
</organism>
<reference evidence="2" key="1">
    <citation type="journal article" date="2014" name="Front. Microbiol.">
        <title>High frequency of phylogenetically diverse reductive dehalogenase-homologous genes in deep subseafloor sedimentary metagenomes.</title>
        <authorList>
            <person name="Kawai M."/>
            <person name="Futagami T."/>
            <person name="Toyoda A."/>
            <person name="Takaki Y."/>
            <person name="Nishi S."/>
            <person name="Hori S."/>
            <person name="Arai W."/>
            <person name="Tsubouchi T."/>
            <person name="Morono Y."/>
            <person name="Uchiyama I."/>
            <person name="Ito T."/>
            <person name="Fujiyama A."/>
            <person name="Inagaki F."/>
            <person name="Takami H."/>
        </authorList>
    </citation>
    <scope>NUCLEOTIDE SEQUENCE</scope>
    <source>
        <strain evidence="2">Expedition CK06-06</strain>
    </source>
</reference>
<gene>
    <name evidence="2" type="ORF">S03H2_33686</name>
</gene>
<dbReference type="AlphaFoldDB" id="X1FW90"/>
<accession>X1FW90</accession>
<comment type="caution">
    <text evidence="2">The sequence shown here is derived from an EMBL/GenBank/DDBJ whole genome shotgun (WGS) entry which is preliminary data.</text>
</comment>
<name>X1FW90_9ZZZZ</name>
<proteinExistence type="predicted"/>